<proteinExistence type="predicted"/>
<dbReference type="Proteomes" id="UP000053989">
    <property type="component" value="Unassembled WGS sequence"/>
</dbReference>
<dbReference type="GO" id="GO:0003676">
    <property type="term" value="F:nucleic acid binding"/>
    <property type="evidence" value="ECO:0007669"/>
    <property type="project" value="InterPro"/>
</dbReference>
<evidence type="ECO:0000313" key="3">
    <source>
        <dbReference type="Proteomes" id="UP000053989"/>
    </source>
</evidence>
<dbReference type="CDD" id="cd17934">
    <property type="entry name" value="DEXXQc_Upf1-like"/>
    <property type="match status" value="1"/>
</dbReference>
<protein>
    <recommendedName>
        <fullName evidence="1">DNA2/NAM7 helicase helicase domain-containing protein</fullName>
    </recommendedName>
</protein>
<dbReference type="InterPro" id="IPR036397">
    <property type="entry name" value="RNaseH_sf"/>
</dbReference>
<dbReference type="InterPro" id="IPR050534">
    <property type="entry name" value="Coronavir_polyprotein_1ab"/>
</dbReference>
<gene>
    <name evidence="2" type="ORF">SCLCIDRAFT_107638</name>
</gene>
<evidence type="ECO:0000259" key="1">
    <source>
        <dbReference type="Pfam" id="PF13086"/>
    </source>
</evidence>
<evidence type="ECO:0000313" key="2">
    <source>
        <dbReference type="EMBL" id="KIM67496.1"/>
    </source>
</evidence>
<dbReference type="STRING" id="1036808.A0A0C3EHU2"/>
<dbReference type="SUPFAM" id="SSF52540">
    <property type="entry name" value="P-loop containing nucleoside triphosphate hydrolases"/>
    <property type="match status" value="1"/>
</dbReference>
<sequence length="467" mass="52315">MANEFTVEQDLFKQSFLPIFVTTVDERLLEKEILLSFLRTDTNEGRIGVSAIYGKRCATTAIAFATRTSTLVIQFSKQADRRIWRLLMACILNDPRYTKCAFKMDTLALSLFTDKSLRISNAIDLLSLRIAHKRHSLEALFAVMGGEANLHRDSVKNLFFNDTKEMSRSDVAIQAWAACQVAIISDITSIPRIDTFKLTRKASCFRASKIARDGDLLESIKPTFTKNEVRGDFTLKKDNLNLTCERFGTRIRRSGNQVIMIETKDGTTTNNVAGRARRVQGRSAQVSVNGPVNGEIVSVNTIGKGDMTCAEIARQEIILDVLQGQTSLLSQPFFQRIWLPHGPMSWPKQDDKILEPSIYFPGRALNISQGMAVEKILSADDDNQVVVIHGPPGTGKTTVIAAAVTSFHHADHERPVWIAAQSNVAVKNIAEKLCAVDFHNFKLLVSKDFHFDWCPFSFRTTLPRDFK</sequence>
<dbReference type="PANTHER" id="PTHR43788">
    <property type="entry name" value="DNA2/NAM7 HELICASE FAMILY MEMBER"/>
    <property type="match status" value="1"/>
</dbReference>
<dbReference type="HOGENOM" id="CLU_010083_0_1_1"/>
<dbReference type="EMBL" id="KN822012">
    <property type="protein sequence ID" value="KIM67496.1"/>
    <property type="molecule type" value="Genomic_DNA"/>
</dbReference>
<dbReference type="GO" id="GO:0043139">
    <property type="term" value="F:5'-3' DNA helicase activity"/>
    <property type="evidence" value="ECO:0007669"/>
    <property type="project" value="TreeGrafter"/>
</dbReference>
<dbReference type="Gene3D" id="3.40.50.300">
    <property type="entry name" value="P-loop containing nucleotide triphosphate hydrolases"/>
    <property type="match status" value="1"/>
</dbReference>
<keyword evidence="3" id="KW-1185">Reference proteome</keyword>
<dbReference type="Gene3D" id="3.30.420.10">
    <property type="entry name" value="Ribonuclease H-like superfamily/Ribonuclease H"/>
    <property type="match status" value="1"/>
</dbReference>
<accession>A0A0C3EHU2</accession>
<dbReference type="AlphaFoldDB" id="A0A0C3EHU2"/>
<reference evidence="2 3" key="1">
    <citation type="submission" date="2014-04" db="EMBL/GenBank/DDBJ databases">
        <authorList>
            <consortium name="DOE Joint Genome Institute"/>
            <person name="Kuo A."/>
            <person name="Kohler A."/>
            <person name="Nagy L.G."/>
            <person name="Floudas D."/>
            <person name="Copeland A."/>
            <person name="Barry K.W."/>
            <person name="Cichocki N."/>
            <person name="Veneault-Fourrey C."/>
            <person name="LaButti K."/>
            <person name="Lindquist E.A."/>
            <person name="Lipzen A."/>
            <person name="Lundell T."/>
            <person name="Morin E."/>
            <person name="Murat C."/>
            <person name="Sun H."/>
            <person name="Tunlid A."/>
            <person name="Henrissat B."/>
            <person name="Grigoriev I.V."/>
            <person name="Hibbett D.S."/>
            <person name="Martin F."/>
            <person name="Nordberg H.P."/>
            <person name="Cantor M.N."/>
            <person name="Hua S.X."/>
        </authorList>
    </citation>
    <scope>NUCLEOTIDE SEQUENCE [LARGE SCALE GENOMIC DNA]</scope>
    <source>
        <strain evidence="2 3">Foug A</strain>
    </source>
</reference>
<dbReference type="PANTHER" id="PTHR43788:SF8">
    <property type="entry name" value="DNA-BINDING PROTEIN SMUBP-2"/>
    <property type="match status" value="1"/>
</dbReference>
<reference evidence="3" key="2">
    <citation type="submission" date="2015-01" db="EMBL/GenBank/DDBJ databases">
        <title>Evolutionary Origins and Diversification of the Mycorrhizal Mutualists.</title>
        <authorList>
            <consortium name="DOE Joint Genome Institute"/>
            <consortium name="Mycorrhizal Genomics Consortium"/>
            <person name="Kohler A."/>
            <person name="Kuo A."/>
            <person name="Nagy L.G."/>
            <person name="Floudas D."/>
            <person name="Copeland A."/>
            <person name="Barry K.W."/>
            <person name="Cichocki N."/>
            <person name="Veneault-Fourrey C."/>
            <person name="LaButti K."/>
            <person name="Lindquist E.A."/>
            <person name="Lipzen A."/>
            <person name="Lundell T."/>
            <person name="Morin E."/>
            <person name="Murat C."/>
            <person name="Riley R."/>
            <person name="Ohm R."/>
            <person name="Sun H."/>
            <person name="Tunlid A."/>
            <person name="Henrissat B."/>
            <person name="Grigoriev I.V."/>
            <person name="Hibbett D.S."/>
            <person name="Martin F."/>
        </authorList>
    </citation>
    <scope>NUCLEOTIDE SEQUENCE [LARGE SCALE GENOMIC DNA]</scope>
    <source>
        <strain evidence="3">Foug A</strain>
    </source>
</reference>
<dbReference type="OrthoDB" id="6513042at2759"/>
<feature type="domain" description="DNA2/NAM7 helicase helicase" evidence="1">
    <location>
        <begin position="365"/>
        <end position="435"/>
    </location>
</feature>
<dbReference type="Pfam" id="PF13086">
    <property type="entry name" value="AAA_11"/>
    <property type="match status" value="1"/>
</dbReference>
<organism evidence="2 3">
    <name type="scientific">Scleroderma citrinum Foug A</name>
    <dbReference type="NCBI Taxonomy" id="1036808"/>
    <lineage>
        <taxon>Eukaryota</taxon>
        <taxon>Fungi</taxon>
        <taxon>Dikarya</taxon>
        <taxon>Basidiomycota</taxon>
        <taxon>Agaricomycotina</taxon>
        <taxon>Agaricomycetes</taxon>
        <taxon>Agaricomycetidae</taxon>
        <taxon>Boletales</taxon>
        <taxon>Sclerodermatineae</taxon>
        <taxon>Sclerodermataceae</taxon>
        <taxon>Scleroderma</taxon>
    </lineage>
</organism>
<dbReference type="InterPro" id="IPR027417">
    <property type="entry name" value="P-loop_NTPase"/>
</dbReference>
<dbReference type="InParanoid" id="A0A0C3EHU2"/>
<dbReference type="InterPro" id="IPR041677">
    <property type="entry name" value="DNA2/NAM7_AAA_11"/>
</dbReference>
<name>A0A0C3EHU2_9AGAM</name>